<evidence type="ECO:0000313" key="2">
    <source>
        <dbReference type="EMBL" id="BBP92806.1"/>
    </source>
</evidence>
<feature type="domain" description="Flagellar basal body rod protein N-terminal" evidence="1">
    <location>
        <begin position="12"/>
        <end position="35"/>
    </location>
</feature>
<organism evidence="2 3">
    <name type="scientific">Bacillus safensis</name>
    <dbReference type="NCBI Taxonomy" id="561879"/>
    <lineage>
        <taxon>Bacteria</taxon>
        <taxon>Bacillati</taxon>
        <taxon>Bacillota</taxon>
        <taxon>Bacilli</taxon>
        <taxon>Bacillales</taxon>
        <taxon>Bacillaceae</taxon>
        <taxon>Bacillus</taxon>
    </lineage>
</organism>
<dbReference type="AlphaFoldDB" id="A0A5S9MMB3"/>
<sequence>MLRTMINAAVSMNEVQKQLDIISNNIANSETTGYRAKNTRFSELIRQQFNQVDEKKKAGGKQSSDTCWVKTWHGDNG</sequence>
<proteinExistence type="predicted"/>
<dbReference type="EMBL" id="AP021906">
    <property type="protein sequence ID" value="BBP92806.1"/>
    <property type="molecule type" value="Genomic_DNA"/>
</dbReference>
<reference evidence="2 3" key="1">
    <citation type="submission" date="2019-12" db="EMBL/GenBank/DDBJ databases">
        <title>Full genome sequence of a Bacillus safensis strain isolated from commercially available natto in Indonesia.</title>
        <authorList>
            <person name="Yoshida M."/>
            <person name="Uomi M."/>
            <person name="Waturangi D."/>
            <person name="Ekaputri J.J."/>
            <person name="Setiamarga D.H.E."/>
        </authorList>
    </citation>
    <scope>NUCLEOTIDE SEQUENCE [LARGE SCALE GENOMIC DNA]</scope>
    <source>
        <strain evidence="2 3">IDN1</strain>
    </source>
</reference>
<dbReference type="Pfam" id="PF00460">
    <property type="entry name" value="Flg_bb_rod"/>
    <property type="match status" value="1"/>
</dbReference>
<dbReference type="InterPro" id="IPR001444">
    <property type="entry name" value="Flag_bb_rod_N"/>
</dbReference>
<evidence type="ECO:0000313" key="3">
    <source>
        <dbReference type="Proteomes" id="UP000464658"/>
    </source>
</evidence>
<dbReference type="Proteomes" id="UP000464658">
    <property type="component" value="Chromosome"/>
</dbReference>
<gene>
    <name evidence="2" type="ORF">BsIDN1_64240</name>
</gene>
<evidence type="ECO:0000259" key="1">
    <source>
        <dbReference type="Pfam" id="PF00460"/>
    </source>
</evidence>
<protein>
    <recommendedName>
        <fullName evidence="1">Flagellar basal body rod protein N-terminal domain-containing protein</fullName>
    </recommendedName>
</protein>
<name>A0A5S9MMB3_BACIA</name>
<accession>A0A5S9MMB3</accession>